<feature type="compositionally biased region" description="Low complexity" evidence="1">
    <location>
        <begin position="69"/>
        <end position="81"/>
    </location>
</feature>
<comment type="caution">
    <text evidence="3">The sequence shown here is derived from an EMBL/GenBank/DDBJ whole genome shotgun (WGS) entry which is preliminary data.</text>
</comment>
<feature type="region of interest" description="Disordered" evidence="1">
    <location>
        <begin position="57"/>
        <end position="88"/>
    </location>
</feature>
<evidence type="ECO:0000256" key="2">
    <source>
        <dbReference type="SAM" id="SignalP"/>
    </source>
</evidence>
<evidence type="ECO:0000256" key="1">
    <source>
        <dbReference type="SAM" id="MobiDB-lite"/>
    </source>
</evidence>
<organism evidence="3 4">
    <name type="scientific">Microbulbifer okhotskensis</name>
    <dbReference type="NCBI Taxonomy" id="2926617"/>
    <lineage>
        <taxon>Bacteria</taxon>
        <taxon>Pseudomonadati</taxon>
        <taxon>Pseudomonadota</taxon>
        <taxon>Gammaproteobacteria</taxon>
        <taxon>Cellvibrionales</taxon>
        <taxon>Microbulbiferaceae</taxon>
        <taxon>Microbulbifer</taxon>
    </lineage>
</organism>
<name>A0A9X2ELL8_9GAMM</name>
<protein>
    <recommendedName>
        <fullName evidence="5">Lipoprotein</fullName>
    </recommendedName>
</protein>
<dbReference type="PROSITE" id="PS51257">
    <property type="entry name" value="PROKAR_LIPOPROTEIN"/>
    <property type="match status" value="1"/>
</dbReference>
<keyword evidence="4" id="KW-1185">Reference proteome</keyword>
<feature type="signal peptide" evidence="2">
    <location>
        <begin position="1"/>
        <end position="25"/>
    </location>
</feature>
<dbReference type="Proteomes" id="UP001139028">
    <property type="component" value="Unassembled WGS sequence"/>
</dbReference>
<feature type="chain" id="PRO_5040899555" description="Lipoprotein" evidence="2">
    <location>
        <begin position="26"/>
        <end position="137"/>
    </location>
</feature>
<evidence type="ECO:0000313" key="4">
    <source>
        <dbReference type="Proteomes" id="UP001139028"/>
    </source>
</evidence>
<accession>A0A9X2ELL8</accession>
<keyword evidence="2" id="KW-0732">Signal</keyword>
<proteinExistence type="predicted"/>
<evidence type="ECO:0008006" key="5">
    <source>
        <dbReference type="Google" id="ProtNLM"/>
    </source>
</evidence>
<evidence type="ECO:0000313" key="3">
    <source>
        <dbReference type="EMBL" id="MCO1334492.1"/>
    </source>
</evidence>
<dbReference type="RefSeq" id="WP_252466047.1">
    <property type="nucleotide sequence ID" value="NZ_JALBWM010000029.1"/>
</dbReference>
<gene>
    <name evidence="3" type="ORF">MO867_09075</name>
</gene>
<dbReference type="AlphaFoldDB" id="A0A9X2ELL8"/>
<dbReference type="EMBL" id="JALBWM010000029">
    <property type="protein sequence ID" value="MCO1334492.1"/>
    <property type="molecule type" value="Genomic_DNA"/>
</dbReference>
<reference evidence="3" key="1">
    <citation type="journal article" date="2022" name="Arch. Microbiol.">
        <title>Microbulbifer okhotskensis sp. nov., isolated from a deep bottom sediment of the Okhotsk Sea.</title>
        <authorList>
            <person name="Romanenko L."/>
            <person name="Kurilenko V."/>
            <person name="Otstavnykh N."/>
            <person name="Velansky P."/>
            <person name="Isaeva M."/>
            <person name="Mikhailov V."/>
        </authorList>
    </citation>
    <scope>NUCLEOTIDE SEQUENCE</scope>
    <source>
        <strain evidence="3">OS29</strain>
    </source>
</reference>
<sequence length="137" mass="15303">MNNKKTVPYLLSRIAGCLVLSVFLAACSSNKPIPGMKESFITEIAPNGAKRFTFTLEREQRDIPPPASSQPSSQRRMQQRAGGIGGASSRRVEDYFNWALEQKMLETGFCERGYFEIERVVSVYGAEVRGECREGAF</sequence>